<dbReference type="InterPro" id="IPR000218">
    <property type="entry name" value="Ribosomal_uL14"/>
</dbReference>
<keyword evidence="3 4" id="KW-0687">Ribonucleoprotein</keyword>
<dbReference type="SUPFAM" id="SSF50193">
    <property type="entry name" value="Ribosomal protein L14"/>
    <property type="match status" value="1"/>
</dbReference>
<accession>A0A140F2P2</accession>
<evidence type="ECO:0000256" key="3">
    <source>
        <dbReference type="ARBA" id="ARBA00023274"/>
    </source>
</evidence>
<dbReference type="InterPro" id="IPR036853">
    <property type="entry name" value="Ribosomal_uL14_sf"/>
</dbReference>
<dbReference type="GeneID" id="26994784"/>
<protein>
    <submittedName>
        <fullName evidence="5">Ribosomal protein L14</fullName>
    </submittedName>
</protein>
<dbReference type="InterPro" id="IPR005745">
    <property type="entry name" value="Ribosomal_uL14_bac-type"/>
</dbReference>
<dbReference type="Pfam" id="PF00238">
    <property type="entry name" value="Ribosomal_L14"/>
    <property type="match status" value="1"/>
</dbReference>
<dbReference type="SMART" id="SM01374">
    <property type="entry name" value="Ribosomal_L14"/>
    <property type="match status" value="1"/>
</dbReference>
<dbReference type="EMBL" id="KU501220">
    <property type="protein sequence ID" value="AML60676.1"/>
    <property type="molecule type" value="Genomic_DNA"/>
</dbReference>
<keyword evidence="2 4" id="KW-0689">Ribosomal protein</keyword>
<dbReference type="HAMAP" id="MF_01367">
    <property type="entry name" value="Ribosomal_uL14"/>
    <property type="match status" value="1"/>
</dbReference>
<reference evidence="5" key="1">
    <citation type="journal article" date="2016" name="Genome Biol. Evol.">
        <title>A Comparative Analysis of Mitochondrial Genomes in Eustigmatophyte Algae.</title>
        <authorList>
            <person name="Sevcikova T."/>
            <person name="Klimes V."/>
            <person name="Zbrankova V."/>
            <person name="Strnad H."/>
            <person name="Hroudova M."/>
            <person name="Vlcek C."/>
            <person name="Elias M."/>
        </authorList>
    </citation>
    <scope>NUCLEOTIDE SEQUENCE</scope>
    <source>
        <strain evidence="5">CCALA 838</strain>
    </source>
</reference>
<dbReference type="PANTHER" id="PTHR11761">
    <property type="entry name" value="50S/60S RIBOSOMAL PROTEIN L14/L23"/>
    <property type="match status" value="1"/>
</dbReference>
<dbReference type="GO" id="GO:0006412">
    <property type="term" value="P:translation"/>
    <property type="evidence" value="ECO:0007669"/>
    <property type="project" value="InterPro"/>
</dbReference>
<evidence type="ECO:0000256" key="2">
    <source>
        <dbReference type="ARBA" id="ARBA00022980"/>
    </source>
</evidence>
<comment type="similarity">
    <text evidence="1 4">Belongs to the universal ribosomal protein uL14 family.</text>
</comment>
<dbReference type="PANTHER" id="PTHR11761:SF3">
    <property type="entry name" value="LARGE RIBOSOMAL SUBUNIT PROTEIN UL14M"/>
    <property type="match status" value="1"/>
</dbReference>
<name>A0A140F2P2_9STRA</name>
<dbReference type="CDD" id="cd00337">
    <property type="entry name" value="Ribosomal_uL14"/>
    <property type="match status" value="1"/>
</dbReference>
<evidence type="ECO:0000256" key="1">
    <source>
        <dbReference type="ARBA" id="ARBA00010745"/>
    </source>
</evidence>
<dbReference type="AlphaFoldDB" id="A0A140F2P2"/>
<sequence length="126" mass="14153">MIQSQTIFHVCDNSGAKKVKCIKVLGGFKRKFACVGDLVVGSIQYVKQHKKKKIKVKEGEVVQALIVRTRTKVFRNNYSRFSCQENSVVLLTERTKPVATRVVGPVSKELRGSKFMRIASLSSGFF</sequence>
<keyword evidence="5" id="KW-0496">Mitochondrion</keyword>
<evidence type="ECO:0000256" key="4">
    <source>
        <dbReference type="RuleBase" id="RU003949"/>
    </source>
</evidence>
<dbReference type="RefSeq" id="YP_009237666.1">
    <property type="nucleotide sequence ID" value="NC_029643.1"/>
</dbReference>
<dbReference type="NCBIfam" id="TIGR01067">
    <property type="entry name" value="rplN_bact"/>
    <property type="match status" value="1"/>
</dbReference>
<dbReference type="GO" id="GO:0003735">
    <property type="term" value="F:structural constituent of ribosome"/>
    <property type="evidence" value="ECO:0007669"/>
    <property type="project" value="InterPro"/>
</dbReference>
<proteinExistence type="inferred from homology"/>
<gene>
    <name evidence="5" type="primary">rpl14</name>
</gene>
<organism evidence="5">
    <name type="scientific">Trachydiscus minutus</name>
    <dbReference type="NCBI Taxonomy" id="1032745"/>
    <lineage>
        <taxon>Eukaryota</taxon>
        <taxon>Sar</taxon>
        <taxon>Stramenopiles</taxon>
        <taxon>Ochrophyta</taxon>
        <taxon>Eustigmatophyceae</taxon>
        <taxon>Goniochloridales</taxon>
        <taxon>Goniochloridaceae</taxon>
        <taxon>Trachydiscus</taxon>
    </lineage>
</organism>
<evidence type="ECO:0000313" key="5">
    <source>
        <dbReference type="EMBL" id="AML60676.1"/>
    </source>
</evidence>
<geneLocation type="mitochondrion" evidence="5"/>
<dbReference type="GO" id="GO:0005762">
    <property type="term" value="C:mitochondrial large ribosomal subunit"/>
    <property type="evidence" value="ECO:0007669"/>
    <property type="project" value="TreeGrafter"/>
</dbReference>
<dbReference type="Gene3D" id="2.40.150.20">
    <property type="entry name" value="Ribosomal protein L14"/>
    <property type="match status" value="1"/>
</dbReference>
<dbReference type="GO" id="GO:0070180">
    <property type="term" value="F:large ribosomal subunit rRNA binding"/>
    <property type="evidence" value="ECO:0007669"/>
    <property type="project" value="TreeGrafter"/>
</dbReference>